<name>A0ABV7NIB3_9SPHN</name>
<gene>
    <name evidence="1" type="ORF">ACFOKF_16555</name>
</gene>
<dbReference type="EMBL" id="JBHRVU010000004">
    <property type="protein sequence ID" value="MFC3442786.1"/>
    <property type="molecule type" value="Genomic_DNA"/>
</dbReference>
<accession>A0ABV7NIB3</accession>
<evidence type="ECO:0008006" key="3">
    <source>
        <dbReference type="Google" id="ProtNLM"/>
    </source>
</evidence>
<sequence length="147" mass="16119">MSKSYDVDKAVSDLIKRAVPEFLVVALDDDSADRPRRIDPRGTVWIRDGELADPDIDLSPPSYHYTHRIPIEIAAYTSSEPLRVVLARMAGRIGDAITADRFLGDLVNYIDVTALELVNLNTAIVGGQTQKGGMFDIVATYSTNSPL</sequence>
<comment type="caution">
    <text evidence="1">The sequence shown here is derived from an EMBL/GenBank/DDBJ whole genome shotgun (WGS) entry which is preliminary data.</text>
</comment>
<protein>
    <recommendedName>
        <fullName evidence="3">DUF3168 domain-containing protein</fullName>
    </recommendedName>
</protein>
<organism evidence="1 2">
    <name type="scientific">Sphingobium rhizovicinum</name>
    <dbReference type="NCBI Taxonomy" id="432308"/>
    <lineage>
        <taxon>Bacteria</taxon>
        <taxon>Pseudomonadati</taxon>
        <taxon>Pseudomonadota</taxon>
        <taxon>Alphaproteobacteria</taxon>
        <taxon>Sphingomonadales</taxon>
        <taxon>Sphingomonadaceae</taxon>
        <taxon>Sphingobium</taxon>
    </lineage>
</organism>
<proteinExistence type="predicted"/>
<keyword evidence="2" id="KW-1185">Reference proteome</keyword>
<evidence type="ECO:0000313" key="2">
    <source>
        <dbReference type="Proteomes" id="UP001595681"/>
    </source>
</evidence>
<reference evidence="2" key="1">
    <citation type="journal article" date="2019" name="Int. J. Syst. Evol. Microbiol.">
        <title>The Global Catalogue of Microorganisms (GCM) 10K type strain sequencing project: providing services to taxonomists for standard genome sequencing and annotation.</title>
        <authorList>
            <consortium name="The Broad Institute Genomics Platform"/>
            <consortium name="The Broad Institute Genome Sequencing Center for Infectious Disease"/>
            <person name="Wu L."/>
            <person name="Ma J."/>
        </authorList>
    </citation>
    <scope>NUCLEOTIDE SEQUENCE [LARGE SCALE GENOMIC DNA]</scope>
    <source>
        <strain evidence="2">CCM 7491</strain>
    </source>
</reference>
<dbReference type="RefSeq" id="WP_380797034.1">
    <property type="nucleotide sequence ID" value="NZ_JBHRVU010000004.1"/>
</dbReference>
<dbReference type="Proteomes" id="UP001595681">
    <property type="component" value="Unassembled WGS sequence"/>
</dbReference>
<evidence type="ECO:0000313" key="1">
    <source>
        <dbReference type="EMBL" id="MFC3442786.1"/>
    </source>
</evidence>